<evidence type="ECO:0000313" key="5">
    <source>
        <dbReference type="EMBL" id="THV17576.1"/>
    </source>
</evidence>
<organism evidence="5 6">
    <name type="scientific">Rhizobium rhizophilum</name>
    <dbReference type="NCBI Taxonomy" id="1850373"/>
    <lineage>
        <taxon>Bacteria</taxon>
        <taxon>Pseudomonadati</taxon>
        <taxon>Pseudomonadota</taxon>
        <taxon>Alphaproteobacteria</taxon>
        <taxon>Hyphomicrobiales</taxon>
        <taxon>Rhizobiaceae</taxon>
        <taxon>Rhizobium/Agrobacterium group</taxon>
        <taxon>Rhizobium</taxon>
    </lineage>
</organism>
<dbReference type="InterPro" id="IPR047264">
    <property type="entry name" value="Cupin_HpaA-like_N"/>
</dbReference>
<keyword evidence="1" id="KW-0805">Transcription regulation</keyword>
<dbReference type="PANTHER" id="PTHR43280:SF32">
    <property type="entry name" value="TRANSCRIPTIONAL REGULATORY PROTEIN"/>
    <property type="match status" value="1"/>
</dbReference>
<dbReference type="InterPro" id="IPR020449">
    <property type="entry name" value="Tscrpt_reg_AraC-type_HTH"/>
</dbReference>
<evidence type="ECO:0000256" key="1">
    <source>
        <dbReference type="ARBA" id="ARBA00023015"/>
    </source>
</evidence>
<dbReference type="CDD" id="cd06999">
    <property type="entry name" value="cupin_HpaA-like_N"/>
    <property type="match status" value="1"/>
</dbReference>
<dbReference type="InterPro" id="IPR011051">
    <property type="entry name" value="RmlC_Cupin_sf"/>
</dbReference>
<dbReference type="PRINTS" id="PR00032">
    <property type="entry name" value="HTHARAC"/>
</dbReference>
<gene>
    <name evidence="5" type="ORF">E9677_03275</name>
</gene>
<protein>
    <submittedName>
        <fullName evidence="5">Helix-turn-helix domain-containing protein</fullName>
    </submittedName>
</protein>
<dbReference type="Gene3D" id="1.10.10.60">
    <property type="entry name" value="Homeodomain-like"/>
    <property type="match status" value="1"/>
</dbReference>
<dbReference type="InterPro" id="IPR014710">
    <property type="entry name" value="RmlC-like_jellyroll"/>
</dbReference>
<dbReference type="InterPro" id="IPR009057">
    <property type="entry name" value="Homeodomain-like_sf"/>
</dbReference>
<dbReference type="SMART" id="SM00342">
    <property type="entry name" value="HTH_ARAC"/>
    <property type="match status" value="1"/>
</dbReference>
<evidence type="ECO:0000259" key="4">
    <source>
        <dbReference type="PROSITE" id="PS01124"/>
    </source>
</evidence>
<dbReference type="EMBL" id="STGT01000001">
    <property type="protein sequence ID" value="THV17576.1"/>
    <property type="molecule type" value="Genomic_DNA"/>
</dbReference>
<proteinExistence type="predicted"/>
<dbReference type="PROSITE" id="PS01124">
    <property type="entry name" value="HTH_ARAC_FAMILY_2"/>
    <property type="match status" value="1"/>
</dbReference>
<evidence type="ECO:0000256" key="3">
    <source>
        <dbReference type="ARBA" id="ARBA00023163"/>
    </source>
</evidence>
<accession>A0ABY2R162</accession>
<name>A0ABY2R162_9HYPH</name>
<reference evidence="5 6" key="1">
    <citation type="submission" date="2019-04" db="EMBL/GenBank/DDBJ databases">
        <title>Genome sequence of strain 7209-2.</title>
        <authorList>
            <person name="Gao J."/>
            <person name="Sun J."/>
        </authorList>
    </citation>
    <scope>NUCLEOTIDE SEQUENCE [LARGE SCALE GENOMIC DNA]</scope>
    <source>
        <strain evidence="5 6">7209-2</strain>
    </source>
</reference>
<dbReference type="SUPFAM" id="SSF51182">
    <property type="entry name" value="RmlC-like cupins"/>
    <property type="match status" value="1"/>
</dbReference>
<sequence length="312" mass="35012">MKRKTLTGGLIPTYELYGEDDPSGSRFWVHCETIPARSELHHWEIGLHRHERYFQILLVTGGSGDAIFDGEIARFEPVSLVTVPPAVGHGFRFSPDIDGYVFTFLASRLPVRPGEPSAFGHFLSIPRVTRLPHEAGEGKLILDHLLRVATEWEGRLTGRTVLMETGLAASLALTARIAAQDQTETERTDENDRRIEAFSALLHREVRNHRPASFYASALGITPTHLNRVLKAKTGLGTQDLVARRLIEEAQRELLFTPGSVKQIAFRLGFSDPAYFSRFFTRQTGMTPGAWRQQEQIRLGSRNEEPGSISER</sequence>
<keyword evidence="3" id="KW-0804">Transcription</keyword>
<feature type="domain" description="HTH araC/xylS-type" evidence="4">
    <location>
        <begin position="196"/>
        <end position="294"/>
    </location>
</feature>
<evidence type="ECO:0000256" key="2">
    <source>
        <dbReference type="ARBA" id="ARBA00023125"/>
    </source>
</evidence>
<keyword evidence="2" id="KW-0238">DNA-binding</keyword>
<dbReference type="Gene3D" id="2.60.120.10">
    <property type="entry name" value="Jelly Rolls"/>
    <property type="match status" value="1"/>
</dbReference>
<dbReference type="Pfam" id="PF12833">
    <property type="entry name" value="HTH_18"/>
    <property type="match status" value="1"/>
</dbReference>
<dbReference type="InterPro" id="IPR018060">
    <property type="entry name" value="HTH_AraC"/>
</dbReference>
<comment type="caution">
    <text evidence="5">The sequence shown here is derived from an EMBL/GenBank/DDBJ whole genome shotgun (WGS) entry which is preliminary data.</text>
</comment>
<dbReference type="SUPFAM" id="SSF46689">
    <property type="entry name" value="Homeodomain-like"/>
    <property type="match status" value="1"/>
</dbReference>
<evidence type="ECO:0000313" key="6">
    <source>
        <dbReference type="Proteomes" id="UP000309667"/>
    </source>
</evidence>
<dbReference type="PANTHER" id="PTHR43280">
    <property type="entry name" value="ARAC-FAMILY TRANSCRIPTIONAL REGULATOR"/>
    <property type="match status" value="1"/>
</dbReference>
<dbReference type="Proteomes" id="UP000309667">
    <property type="component" value="Unassembled WGS sequence"/>
</dbReference>
<keyword evidence="6" id="KW-1185">Reference proteome</keyword>